<comment type="caution">
    <text evidence="6">The sequence shown here is derived from an EMBL/GenBank/DDBJ whole genome shotgun (WGS) entry which is preliminary data.</text>
</comment>
<accession>A0A0C1N293</accession>
<reference evidence="5" key="2">
    <citation type="submission" date="2019-11" db="EMBL/GenBank/DDBJ databases">
        <title>Improved Assembly of Tolypothrix boutellei genome.</title>
        <authorList>
            <person name="Sarangi A.N."/>
            <person name="Mukherjee M."/>
            <person name="Ghosh S."/>
            <person name="Singh D."/>
            <person name="Das A."/>
            <person name="Kant S."/>
            <person name="Prusty A."/>
            <person name="Tripathy S."/>
        </authorList>
    </citation>
    <scope>NUCLEOTIDE SEQUENCE</scope>
    <source>
        <strain evidence="5">VB521301</strain>
    </source>
</reference>
<dbReference type="EMBL" id="JHEG04000001">
    <property type="protein sequence ID" value="KAF3890192.1"/>
    <property type="molecule type" value="Genomic_DNA"/>
</dbReference>
<dbReference type="Gene3D" id="1.10.150.20">
    <property type="entry name" value="5' to 3' exonuclease, C-terminal subdomain"/>
    <property type="match status" value="1"/>
</dbReference>
<dbReference type="SUPFAM" id="SSF47789">
    <property type="entry name" value="C-terminal domain of RNA polymerase alpha subunit"/>
    <property type="match status" value="1"/>
</dbReference>
<protein>
    <submittedName>
        <fullName evidence="5">DUF4139 domain-containing protein</fullName>
    </submittedName>
</protein>
<dbReference type="PANTHER" id="PTHR31005:SF8">
    <property type="entry name" value="DUF4139 DOMAIN-CONTAINING PROTEIN"/>
    <property type="match status" value="1"/>
</dbReference>
<dbReference type="AlphaFoldDB" id="A0A0C1N293"/>
<feature type="coiled-coil region" evidence="1">
    <location>
        <begin position="91"/>
        <end position="118"/>
    </location>
</feature>
<sequence length="790" mass="87449">MTIVQLTSRIESVKVYSAGATVTRIAEFPLIPEKLPEQVEIAELPLSLEDSSVRVKVEVERGAAPLANDVRIGLAVPPPREIPNPPLDEEIRAATACVQQLENLITLIENEIEVLDKLHVPNRPKEEPGKAPPPSPTSARLALANFSDEQIRLRLQEARENKEKLRLARENLADLKQKQHLASSAKDARPNELRKTAIVSLSYEGEALETEVGQLIVEYFVPGARWTPTYVCRLNSAESSASIAVRSLLCQRTGEDWSGVRLELSTAEPLAWCALPELPSLRLGKAQPVSKKSGWRRPPIGVEALFEDYDRQQEAALLASIPESAIPDDFSSVYVPPLTHVHPLKPQLETLEEEFERGFSAPGAVYGAAYGAAYDEDQAPQDRTSSIPIEELQLSTAALKALKRAQINTVADVLNLTQEDLQQIQYLSQKSARELINALQQRLGITLPSEKNEDIAVLKSLERRGTPAPSPAPEFLTRSRGLSRPPLSKSDRQGFDLLLAYNMMRLGGANNHAKRGKLSIEQQEEVYLESLKRHQVVVNFNVLEIVQQAVNDAQSCLGTTLPPGGINVRTVAGSFDYAYRADGRVDVPSDGQFHSVALTCKTTDVDLRYIVVPREDTNVFRIAQLRNPLLAPLLAGSADVYVDGEYILSTNIATVPPQGHMELGLGVEQSIKVARNTSYQEVRSGETIVAFNELRHLIKIDINNLMSRNVKIEVRERLPIPAEGAKVDVQIERVTPVWEKYKQQERSAPIVGGYRWLAEVPAKEKESLSVEYTIKTFVDSELIGGNRREG</sequence>
<reference evidence="6" key="1">
    <citation type="journal article" date="2015" name="Genome Announc.">
        <title>Draft Genome Sequence of Tolypothrix boutellei Strain VB521301.</title>
        <authorList>
            <person name="Chandrababunaidu M.M."/>
            <person name="Singh D."/>
            <person name="Sen D."/>
            <person name="Bhan S."/>
            <person name="Das S."/>
            <person name="Gupta A."/>
            <person name="Adhikary S.P."/>
            <person name="Tripathy S."/>
        </authorList>
    </citation>
    <scope>NUCLEOTIDE SEQUENCE</scope>
    <source>
        <strain evidence="6">VB521301</strain>
    </source>
</reference>
<dbReference type="OrthoDB" id="580912at2"/>
<feature type="region of interest" description="Disordered" evidence="2">
    <location>
        <begin position="462"/>
        <end position="489"/>
    </location>
</feature>
<evidence type="ECO:0000313" key="5">
    <source>
        <dbReference type="EMBL" id="KAF3890192.1"/>
    </source>
</evidence>
<dbReference type="InterPro" id="IPR025554">
    <property type="entry name" value="DUF4140"/>
</dbReference>
<evidence type="ECO:0000256" key="1">
    <source>
        <dbReference type="SAM" id="Coils"/>
    </source>
</evidence>
<dbReference type="Proteomes" id="UP000029738">
    <property type="component" value="Unassembled WGS sequence"/>
</dbReference>
<dbReference type="GO" id="GO:0003677">
    <property type="term" value="F:DNA binding"/>
    <property type="evidence" value="ECO:0007669"/>
    <property type="project" value="InterPro"/>
</dbReference>
<gene>
    <name evidence="6" type="ORF">DA73_0234525</name>
    <name evidence="5" type="ORF">DA73_0400035655</name>
</gene>
<dbReference type="PANTHER" id="PTHR31005">
    <property type="entry name" value="DUF4139 DOMAIN-CONTAINING PROTEIN"/>
    <property type="match status" value="1"/>
</dbReference>
<evidence type="ECO:0000256" key="2">
    <source>
        <dbReference type="SAM" id="MobiDB-lite"/>
    </source>
</evidence>
<feature type="coiled-coil region" evidence="1">
    <location>
        <begin position="148"/>
        <end position="178"/>
    </location>
</feature>
<feature type="domain" description="DUF4139" evidence="3">
    <location>
        <begin position="217"/>
        <end position="775"/>
    </location>
</feature>
<organism evidence="6">
    <name type="scientific">Tolypothrix bouteillei VB521301</name>
    <dbReference type="NCBI Taxonomy" id="1479485"/>
    <lineage>
        <taxon>Bacteria</taxon>
        <taxon>Bacillati</taxon>
        <taxon>Cyanobacteriota</taxon>
        <taxon>Cyanophyceae</taxon>
        <taxon>Nostocales</taxon>
        <taxon>Tolypothrichaceae</taxon>
        <taxon>Tolypothrix</taxon>
    </lineage>
</organism>
<keyword evidence="7" id="KW-1185">Reference proteome</keyword>
<evidence type="ECO:0000259" key="4">
    <source>
        <dbReference type="Pfam" id="PF13600"/>
    </source>
</evidence>
<evidence type="ECO:0000259" key="3">
    <source>
        <dbReference type="Pfam" id="PF13598"/>
    </source>
</evidence>
<evidence type="ECO:0000313" key="7">
    <source>
        <dbReference type="Proteomes" id="UP000029738"/>
    </source>
</evidence>
<dbReference type="Pfam" id="PF13598">
    <property type="entry name" value="DUF4139"/>
    <property type="match status" value="1"/>
</dbReference>
<feature type="domain" description="DUF4140" evidence="4">
    <location>
        <begin position="13"/>
        <end position="115"/>
    </location>
</feature>
<dbReference type="Pfam" id="PF13600">
    <property type="entry name" value="DUF4140"/>
    <property type="match status" value="1"/>
</dbReference>
<dbReference type="GO" id="GO:0006351">
    <property type="term" value="P:DNA-templated transcription"/>
    <property type="evidence" value="ECO:0007669"/>
    <property type="project" value="InterPro"/>
</dbReference>
<dbReference type="InterPro" id="IPR037291">
    <property type="entry name" value="DUF4139"/>
</dbReference>
<evidence type="ECO:0000313" key="6">
    <source>
        <dbReference type="EMBL" id="KIE06501.1"/>
    </source>
</evidence>
<dbReference type="GO" id="GO:0003899">
    <property type="term" value="F:DNA-directed RNA polymerase activity"/>
    <property type="evidence" value="ECO:0007669"/>
    <property type="project" value="InterPro"/>
</dbReference>
<name>A0A0C1N293_9CYAN</name>
<proteinExistence type="predicted"/>
<dbReference type="STRING" id="1479485.DA73_0234525"/>
<dbReference type="EMBL" id="JHEG02000059">
    <property type="protein sequence ID" value="KIE06501.1"/>
    <property type="molecule type" value="Genomic_DNA"/>
</dbReference>
<dbReference type="InterPro" id="IPR011935">
    <property type="entry name" value="CHP02231"/>
</dbReference>
<keyword evidence="1" id="KW-0175">Coiled coil</keyword>